<evidence type="ECO:0000259" key="1">
    <source>
        <dbReference type="PROSITE" id="PS50883"/>
    </source>
</evidence>
<dbReference type="AlphaFoldDB" id="A0A1I4AB48"/>
<dbReference type="OrthoDB" id="9793210at2"/>
<dbReference type="SUPFAM" id="SSF141868">
    <property type="entry name" value="EAL domain-like"/>
    <property type="match status" value="1"/>
</dbReference>
<dbReference type="Proteomes" id="UP000199473">
    <property type="component" value="Unassembled WGS sequence"/>
</dbReference>
<evidence type="ECO:0000313" key="3">
    <source>
        <dbReference type="Proteomes" id="UP000199473"/>
    </source>
</evidence>
<dbReference type="SMART" id="SM00052">
    <property type="entry name" value="EAL"/>
    <property type="match status" value="1"/>
</dbReference>
<feature type="domain" description="EAL" evidence="1">
    <location>
        <begin position="1"/>
        <end position="242"/>
    </location>
</feature>
<protein>
    <submittedName>
        <fullName evidence="2">EAL domain, c-di-GMP-specific phosphodiesterase class I (Or its enzymatically inactive variant)</fullName>
    </submittedName>
</protein>
<dbReference type="STRING" id="1123062.SAMN02745775_103294"/>
<keyword evidence="3" id="KW-1185">Reference proteome</keyword>
<dbReference type="InterPro" id="IPR050706">
    <property type="entry name" value="Cyclic-di-GMP_PDE-like"/>
</dbReference>
<gene>
    <name evidence="2" type="ORF">SAMN02745775_103294</name>
</gene>
<dbReference type="CDD" id="cd01948">
    <property type="entry name" value="EAL"/>
    <property type="match status" value="1"/>
</dbReference>
<accession>A0A1I4AB48</accession>
<dbReference type="RefSeq" id="WP_092959548.1">
    <property type="nucleotide sequence ID" value="NZ_FOSQ01000003.1"/>
</dbReference>
<evidence type="ECO:0000313" key="2">
    <source>
        <dbReference type="EMBL" id="SFK53554.1"/>
    </source>
</evidence>
<dbReference type="Pfam" id="PF00563">
    <property type="entry name" value="EAL"/>
    <property type="match status" value="1"/>
</dbReference>
<name>A0A1I4AB48_9PROT</name>
<dbReference type="PANTHER" id="PTHR33121:SF15">
    <property type="entry name" value="BLUE LIGHT- AND TEMPERATURE-REGULATED ANTIREPRESSOR BLUF"/>
    <property type="match status" value="1"/>
</dbReference>
<organism evidence="2 3">
    <name type="scientific">Falsiroseomonas stagni DSM 19981</name>
    <dbReference type="NCBI Taxonomy" id="1123062"/>
    <lineage>
        <taxon>Bacteria</taxon>
        <taxon>Pseudomonadati</taxon>
        <taxon>Pseudomonadota</taxon>
        <taxon>Alphaproteobacteria</taxon>
        <taxon>Acetobacterales</taxon>
        <taxon>Roseomonadaceae</taxon>
        <taxon>Falsiroseomonas</taxon>
    </lineage>
</organism>
<dbReference type="InterPro" id="IPR035919">
    <property type="entry name" value="EAL_sf"/>
</dbReference>
<sequence>MTSTLAPPFAIAFQPIVDVETGLTIAQEALVRGRAGQSAGSVLAAVPLPDRYRVDADIRRAAIEEALRLGLPATTAALTLNLYPGCVSHPEYGVRRTADDAAALGFPMDRLVFEISEMEAVEDPEALALELGALQRRGLRIALDDVGTGHARMPLLMAWRPDGAKIAREVIMGLDLDPQRLEQVRLTLAQLNSFGLVPVVEGVETVGEMRALRAMGVRAMQGYLFARPGVGVLPVPVVPDGAA</sequence>
<dbReference type="PANTHER" id="PTHR33121">
    <property type="entry name" value="CYCLIC DI-GMP PHOSPHODIESTERASE PDEF"/>
    <property type="match status" value="1"/>
</dbReference>
<dbReference type="PROSITE" id="PS50883">
    <property type="entry name" value="EAL"/>
    <property type="match status" value="1"/>
</dbReference>
<reference evidence="2 3" key="1">
    <citation type="submission" date="2016-10" db="EMBL/GenBank/DDBJ databases">
        <authorList>
            <person name="de Groot N.N."/>
        </authorList>
    </citation>
    <scope>NUCLEOTIDE SEQUENCE [LARGE SCALE GENOMIC DNA]</scope>
    <source>
        <strain evidence="2 3">DSM 19981</strain>
    </source>
</reference>
<dbReference type="GO" id="GO:0071111">
    <property type="term" value="F:cyclic-guanylate-specific phosphodiesterase activity"/>
    <property type="evidence" value="ECO:0007669"/>
    <property type="project" value="InterPro"/>
</dbReference>
<dbReference type="InterPro" id="IPR001633">
    <property type="entry name" value="EAL_dom"/>
</dbReference>
<dbReference type="EMBL" id="FOSQ01000003">
    <property type="protein sequence ID" value="SFK53554.1"/>
    <property type="molecule type" value="Genomic_DNA"/>
</dbReference>
<dbReference type="Gene3D" id="3.20.20.450">
    <property type="entry name" value="EAL domain"/>
    <property type="match status" value="1"/>
</dbReference>
<proteinExistence type="predicted"/>